<dbReference type="PANTHER" id="PTHR11049">
    <property type="entry name" value="ACYL COENZYME A THIOESTER HYDROLASE"/>
    <property type="match status" value="1"/>
</dbReference>
<gene>
    <name evidence="6" type="ORF">XJ32_00540</name>
</gene>
<dbReference type="Pfam" id="PF03061">
    <property type="entry name" value="4HBT"/>
    <property type="match status" value="1"/>
</dbReference>
<evidence type="ECO:0000256" key="1">
    <source>
        <dbReference type="ARBA" id="ARBA00010458"/>
    </source>
</evidence>
<dbReference type="InterPro" id="IPR040170">
    <property type="entry name" value="Cytosol_ACT"/>
</dbReference>
<name>A0A1Q2LEJ1_9HELI</name>
<feature type="domain" description="HotDog ACOT-type" evidence="5">
    <location>
        <begin position="6"/>
        <end position="118"/>
    </location>
</feature>
<dbReference type="GO" id="GO:0005829">
    <property type="term" value="C:cytosol"/>
    <property type="evidence" value="ECO:0007669"/>
    <property type="project" value="TreeGrafter"/>
</dbReference>
<dbReference type="PROSITE" id="PS51770">
    <property type="entry name" value="HOTDOG_ACOT"/>
    <property type="match status" value="1"/>
</dbReference>
<dbReference type="PANTHER" id="PTHR11049:SF16">
    <property type="entry name" value="PROTEIN VDLD"/>
    <property type="match status" value="1"/>
</dbReference>
<dbReference type="AlphaFoldDB" id="A0A1Q2LEJ1"/>
<organism evidence="6 7">
    <name type="scientific">Helicobacter bilis</name>
    <dbReference type="NCBI Taxonomy" id="37372"/>
    <lineage>
        <taxon>Bacteria</taxon>
        <taxon>Pseudomonadati</taxon>
        <taxon>Campylobacterota</taxon>
        <taxon>Epsilonproteobacteria</taxon>
        <taxon>Campylobacterales</taxon>
        <taxon>Helicobacteraceae</taxon>
        <taxon>Helicobacter</taxon>
    </lineage>
</organism>
<dbReference type="SUPFAM" id="SSF54637">
    <property type="entry name" value="Thioesterase/thiol ester dehydrase-isomerase"/>
    <property type="match status" value="1"/>
</dbReference>
<evidence type="ECO:0000313" key="6">
    <source>
        <dbReference type="EMBL" id="AQQ58829.1"/>
    </source>
</evidence>
<evidence type="ECO:0000259" key="5">
    <source>
        <dbReference type="PROSITE" id="PS51770"/>
    </source>
</evidence>
<evidence type="ECO:0000256" key="2">
    <source>
        <dbReference type="ARBA" id="ARBA00022801"/>
    </source>
</evidence>
<dbReference type="GO" id="GO:0006637">
    <property type="term" value="P:acyl-CoA metabolic process"/>
    <property type="evidence" value="ECO:0007669"/>
    <property type="project" value="TreeGrafter"/>
</dbReference>
<dbReference type="GO" id="GO:0052816">
    <property type="term" value="F:long-chain fatty acyl-CoA hydrolase activity"/>
    <property type="evidence" value="ECO:0007669"/>
    <property type="project" value="TreeGrafter"/>
</dbReference>
<feature type="region of interest" description="Disordered" evidence="4">
    <location>
        <begin position="119"/>
        <end position="156"/>
    </location>
</feature>
<dbReference type="RefSeq" id="WP_077387978.1">
    <property type="nucleotide sequence ID" value="NZ_CP019645.1"/>
</dbReference>
<sequence length="156" mass="17188">MESVFDNKTLRMSILATPEHVNFNGVMHGGDLLKMLDGVAYACATRYCGIGVVTLSVDRVLFKSPIKIGNLIHFLASINYAGTTSVEVGIRVVAEDIAKRTLTHCNSSYFTMVALDSNGKPTKVPPLTPETEEEKRRFEAGRLRREASKAKLKSKK</sequence>
<reference evidence="6 7" key="1">
    <citation type="submission" date="2017-02" db="EMBL/GenBank/DDBJ databases">
        <title>Whole genome sequencing of Helicobacter bilis strain AAQJH.</title>
        <authorList>
            <person name="Conlan S."/>
            <person name="Thomas P.J."/>
            <person name="Mullikin J."/>
            <person name="Palmore T.N."/>
            <person name="Frank K.M."/>
            <person name="Segre J.A."/>
        </authorList>
    </citation>
    <scope>NUCLEOTIDE SEQUENCE [LARGE SCALE GENOMIC DNA]</scope>
    <source>
        <strain evidence="6 7">AAQJH</strain>
    </source>
</reference>
<dbReference type="Gene3D" id="3.10.129.10">
    <property type="entry name" value="Hotdog Thioesterase"/>
    <property type="match status" value="1"/>
</dbReference>
<dbReference type="InterPro" id="IPR033120">
    <property type="entry name" value="HOTDOG_ACOT"/>
</dbReference>
<dbReference type="InterPro" id="IPR006683">
    <property type="entry name" value="Thioestr_dom"/>
</dbReference>
<keyword evidence="2 3" id="KW-0378">Hydrolase</keyword>
<dbReference type="CDD" id="cd03442">
    <property type="entry name" value="BFIT_BACH"/>
    <property type="match status" value="1"/>
</dbReference>
<feature type="compositionally biased region" description="Basic and acidic residues" evidence="4">
    <location>
        <begin position="133"/>
        <end position="149"/>
    </location>
</feature>
<dbReference type="Proteomes" id="UP000188298">
    <property type="component" value="Chromosome"/>
</dbReference>
<dbReference type="KEGG" id="hbl:XJ32_00540"/>
<evidence type="ECO:0000256" key="4">
    <source>
        <dbReference type="SAM" id="MobiDB-lite"/>
    </source>
</evidence>
<evidence type="ECO:0000313" key="7">
    <source>
        <dbReference type="Proteomes" id="UP000188298"/>
    </source>
</evidence>
<comment type="similarity">
    <text evidence="1">Belongs to the acyl coenzyme A hydrolase family.</text>
</comment>
<evidence type="ECO:0000256" key="3">
    <source>
        <dbReference type="PROSITE-ProRule" id="PRU01106"/>
    </source>
</evidence>
<protein>
    <submittedName>
        <fullName evidence="6">VdlD</fullName>
    </submittedName>
</protein>
<accession>A0A1Q2LEJ1</accession>
<dbReference type="InterPro" id="IPR029069">
    <property type="entry name" value="HotDog_dom_sf"/>
</dbReference>
<proteinExistence type="inferred from homology"/>
<dbReference type="EMBL" id="CP019645">
    <property type="protein sequence ID" value="AQQ58829.1"/>
    <property type="molecule type" value="Genomic_DNA"/>
</dbReference>